<feature type="transmembrane region" description="Helical" evidence="1">
    <location>
        <begin position="72"/>
        <end position="89"/>
    </location>
</feature>
<comment type="caution">
    <text evidence="2">The sequence shown here is derived from an EMBL/GenBank/DDBJ whole genome shotgun (WGS) entry which is preliminary data.</text>
</comment>
<keyword evidence="1" id="KW-0812">Transmembrane</keyword>
<keyword evidence="1" id="KW-0472">Membrane</keyword>
<evidence type="ECO:0008006" key="4">
    <source>
        <dbReference type="Google" id="ProtNLM"/>
    </source>
</evidence>
<feature type="transmembrane region" description="Helical" evidence="1">
    <location>
        <begin position="129"/>
        <end position="149"/>
    </location>
</feature>
<organism evidence="2 3">
    <name type="scientific">Durusdinium trenchii</name>
    <dbReference type="NCBI Taxonomy" id="1381693"/>
    <lineage>
        <taxon>Eukaryota</taxon>
        <taxon>Sar</taxon>
        <taxon>Alveolata</taxon>
        <taxon>Dinophyceae</taxon>
        <taxon>Suessiales</taxon>
        <taxon>Symbiodiniaceae</taxon>
        <taxon>Durusdinium</taxon>
    </lineage>
</organism>
<sequence>MISRLATHGNWPAWRKPWYLAWVLALALWAFLFFQASAPWIAGFCGLQAVAMLWACPASGPAGTSKACDASMGRALVLMDGIIGLLWSIKQATQISWHRSSDALAISMSTLPLLMVSVGLLSSSAEGELLTSVPVVLLYFAGFGATSVLKENYGSLAVFLVLILAHAALHLPFPPNDPESNPFHNSFKRSLQRCAKFMAQPVSGFGDEGSGG</sequence>
<protein>
    <recommendedName>
        <fullName evidence="4">Derlin</fullName>
    </recommendedName>
</protein>
<accession>A0ABP0HR41</accession>
<reference evidence="2 3" key="1">
    <citation type="submission" date="2024-02" db="EMBL/GenBank/DDBJ databases">
        <authorList>
            <person name="Chen Y."/>
            <person name="Shah S."/>
            <person name="Dougan E. K."/>
            <person name="Thang M."/>
            <person name="Chan C."/>
        </authorList>
    </citation>
    <scope>NUCLEOTIDE SEQUENCE [LARGE SCALE GENOMIC DNA]</scope>
</reference>
<dbReference type="EMBL" id="CAXAMN010001114">
    <property type="protein sequence ID" value="CAK8992667.1"/>
    <property type="molecule type" value="Genomic_DNA"/>
</dbReference>
<feature type="transmembrane region" description="Helical" evidence="1">
    <location>
        <begin position="101"/>
        <end position="123"/>
    </location>
</feature>
<evidence type="ECO:0000256" key="1">
    <source>
        <dbReference type="SAM" id="Phobius"/>
    </source>
</evidence>
<feature type="transmembrane region" description="Helical" evidence="1">
    <location>
        <begin position="17"/>
        <end position="34"/>
    </location>
</feature>
<name>A0ABP0HR41_9DINO</name>
<gene>
    <name evidence="2" type="ORF">CCMP2556_LOCUS2948</name>
</gene>
<evidence type="ECO:0000313" key="3">
    <source>
        <dbReference type="Proteomes" id="UP001642484"/>
    </source>
</evidence>
<evidence type="ECO:0000313" key="2">
    <source>
        <dbReference type="EMBL" id="CAK8992667.1"/>
    </source>
</evidence>
<keyword evidence="1" id="KW-1133">Transmembrane helix</keyword>
<feature type="transmembrane region" description="Helical" evidence="1">
    <location>
        <begin position="156"/>
        <end position="173"/>
    </location>
</feature>
<keyword evidence="3" id="KW-1185">Reference proteome</keyword>
<dbReference type="Proteomes" id="UP001642484">
    <property type="component" value="Unassembled WGS sequence"/>
</dbReference>
<proteinExistence type="predicted"/>